<feature type="transmembrane region" description="Helical" evidence="1">
    <location>
        <begin position="21"/>
        <end position="42"/>
    </location>
</feature>
<dbReference type="PROSITE" id="PS51257">
    <property type="entry name" value="PROKAR_LIPOPROTEIN"/>
    <property type="match status" value="1"/>
</dbReference>
<sequence length="50" mass="5397">MRGSIGYMLTMFAPAFMVSGLQIHVSGVMIGGGGCILFMFMLPPLSWVWG</sequence>
<keyword evidence="1" id="KW-0812">Transmembrane</keyword>
<reference evidence="3" key="2">
    <citation type="submission" date="2015-01" db="EMBL/GenBank/DDBJ databases">
        <title>Evolutionary Origins and Diversification of the Mycorrhizal Mutualists.</title>
        <authorList>
            <consortium name="DOE Joint Genome Institute"/>
            <consortium name="Mycorrhizal Genomics Consortium"/>
            <person name="Kohler A."/>
            <person name="Kuo A."/>
            <person name="Nagy L.G."/>
            <person name="Floudas D."/>
            <person name="Copeland A."/>
            <person name="Barry K.W."/>
            <person name="Cichocki N."/>
            <person name="Veneault-Fourrey C."/>
            <person name="LaButti K."/>
            <person name="Lindquist E.A."/>
            <person name="Lipzen A."/>
            <person name="Lundell T."/>
            <person name="Morin E."/>
            <person name="Murat C."/>
            <person name="Riley R."/>
            <person name="Ohm R."/>
            <person name="Sun H."/>
            <person name="Tunlid A."/>
            <person name="Henrissat B."/>
            <person name="Grigoriev I.V."/>
            <person name="Hibbett D.S."/>
            <person name="Martin F."/>
        </authorList>
    </citation>
    <scope>NUCLEOTIDE SEQUENCE [LARGE SCALE GENOMIC DNA]</scope>
    <source>
        <strain evidence="3">Marx 270</strain>
    </source>
</reference>
<dbReference type="InParanoid" id="A0A0C3J498"/>
<dbReference type="Proteomes" id="UP000054217">
    <property type="component" value="Unassembled WGS sequence"/>
</dbReference>
<reference evidence="2 3" key="1">
    <citation type="submission" date="2014-04" db="EMBL/GenBank/DDBJ databases">
        <authorList>
            <consortium name="DOE Joint Genome Institute"/>
            <person name="Kuo A."/>
            <person name="Kohler A."/>
            <person name="Costa M.D."/>
            <person name="Nagy L.G."/>
            <person name="Floudas D."/>
            <person name="Copeland A."/>
            <person name="Barry K.W."/>
            <person name="Cichocki N."/>
            <person name="Veneault-Fourrey C."/>
            <person name="LaButti K."/>
            <person name="Lindquist E.A."/>
            <person name="Lipzen A."/>
            <person name="Lundell T."/>
            <person name="Morin E."/>
            <person name="Murat C."/>
            <person name="Sun H."/>
            <person name="Tunlid A."/>
            <person name="Henrissat B."/>
            <person name="Grigoriev I.V."/>
            <person name="Hibbett D.S."/>
            <person name="Martin F."/>
            <person name="Nordberg H.P."/>
            <person name="Cantor M.N."/>
            <person name="Hua S.X."/>
        </authorList>
    </citation>
    <scope>NUCLEOTIDE SEQUENCE [LARGE SCALE GENOMIC DNA]</scope>
    <source>
        <strain evidence="2 3">Marx 270</strain>
    </source>
</reference>
<evidence type="ECO:0000256" key="1">
    <source>
        <dbReference type="SAM" id="Phobius"/>
    </source>
</evidence>
<evidence type="ECO:0000313" key="3">
    <source>
        <dbReference type="Proteomes" id="UP000054217"/>
    </source>
</evidence>
<gene>
    <name evidence="2" type="ORF">M404DRAFT_609441</name>
</gene>
<accession>A0A0C3J498</accession>
<dbReference type="EMBL" id="KN831974">
    <property type="protein sequence ID" value="KIO03883.1"/>
    <property type="molecule type" value="Genomic_DNA"/>
</dbReference>
<keyword evidence="1" id="KW-0472">Membrane</keyword>
<dbReference type="HOGENOM" id="CLU_3125647_0_0_1"/>
<dbReference type="AlphaFoldDB" id="A0A0C3J498"/>
<protein>
    <submittedName>
        <fullName evidence="2">Uncharacterized protein</fullName>
    </submittedName>
</protein>
<name>A0A0C3J498_PISTI</name>
<organism evidence="2 3">
    <name type="scientific">Pisolithus tinctorius Marx 270</name>
    <dbReference type="NCBI Taxonomy" id="870435"/>
    <lineage>
        <taxon>Eukaryota</taxon>
        <taxon>Fungi</taxon>
        <taxon>Dikarya</taxon>
        <taxon>Basidiomycota</taxon>
        <taxon>Agaricomycotina</taxon>
        <taxon>Agaricomycetes</taxon>
        <taxon>Agaricomycetidae</taxon>
        <taxon>Boletales</taxon>
        <taxon>Sclerodermatineae</taxon>
        <taxon>Pisolithaceae</taxon>
        <taxon>Pisolithus</taxon>
    </lineage>
</organism>
<proteinExistence type="predicted"/>
<keyword evidence="1" id="KW-1133">Transmembrane helix</keyword>
<evidence type="ECO:0000313" key="2">
    <source>
        <dbReference type="EMBL" id="KIO03883.1"/>
    </source>
</evidence>
<keyword evidence="3" id="KW-1185">Reference proteome</keyword>